<dbReference type="GO" id="GO:0008483">
    <property type="term" value="F:transaminase activity"/>
    <property type="evidence" value="ECO:0007669"/>
    <property type="project" value="UniProtKB-KW"/>
</dbReference>
<dbReference type="PROSITE" id="PS50949">
    <property type="entry name" value="HTH_GNTR"/>
    <property type="match status" value="1"/>
</dbReference>
<keyword evidence="5" id="KW-0804">Transcription</keyword>
<keyword evidence="7" id="KW-0032">Aminotransferase</keyword>
<protein>
    <submittedName>
        <fullName evidence="7">PLP-dependent aminotransferase family protein</fullName>
    </submittedName>
</protein>
<dbReference type="InterPro" id="IPR004839">
    <property type="entry name" value="Aminotransferase_I/II_large"/>
</dbReference>
<gene>
    <name evidence="7" type="ORF">E5347_08485</name>
</gene>
<dbReference type="InterPro" id="IPR015421">
    <property type="entry name" value="PyrdxlP-dep_Trfase_major"/>
</dbReference>
<dbReference type="Pfam" id="PF00155">
    <property type="entry name" value="Aminotran_1_2"/>
    <property type="match status" value="1"/>
</dbReference>
<dbReference type="InterPro" id="IPR000524">
    <property type="entry name" value="Tscrpt_reg_HTH_GntR"/>
</dbReference>
<dbReference type="RefSeq" id="WP_136006362.1">
    <property type="nucleotide sequence ID" value="NZ_SRYR01000002.1"/>
</dbReference>
<dbReference type="Pfam" id="PF00392">
    <property type="entry name" value="GntR"/>
    <property type="match status" value="1"/>
</dbReference>
<dbReference type="AlphaFoldDB" id="A0A4S2DM96"/>
<dbReference type="EMBL" id="SRYR01000002">
    <property type="protein sequence ID" value="TGY42832.1"/>
    <property type="molecule type" value="Genomic_DNA"/>
</dbReference>
<dbReference type="InterPro" id="IPR036390">
    <property type="entry name" value="WH_DNA-bd_sf"/>
</dbReference>
<keyword evidence="2" id="KW-0663">Pyridoxal phosphate</keyword>
<keyword evidence="7" id="KW-0808">Transferase</keyword>
<dbReference type="PANTHER" id="PTHR46577">
    <property type="entry name" value="HTH-TYPE TRANSCRIPTIONAL REGULATORY PROTEIN GABR"/>
    <property type="match status" value="1"/>
</dbReference>
<dbReference type="OrthoDB" id="9808770at2"/>
<dbReference type="CDD" id="cd00609">
    <property type="entry name" value="AAT_like"/>
    <property type="match status" value="1"/>
</dbReference>
<dbReference type="SMART" id="SM00345">
    <property type="entry name" value="HTH_GNTR"/>
    <property type="match status" value="1"/>
</dbReference>
<keyword evidence="8" id="KW-1185">Reference proteome</keyword>
<accession>A0A4S2DM96</accession>
<dbReference type="GO" id="GO:0003700">
    <property type="term" value="F:DNA-binding transcription factor activity"/>
    <property type="evidence" value="ECO:0007669"/>
    <property type="project" value="InterPro"/>
</dbReference>
<dbReference type="InterPro" id="IPR051446">
    <property type="entry name" value="HTH_trans_reg/aminotransferase"/>
</dbReference>
<sequence length="464" mass="53818">MDFITISFENNSNIPLYIQLYNYFKKEIEVGNLKANSKLPSKRKLSKHLQISQNTIEAAYEQLIIEGYIISLPKKGYFVCELEEVFKGEEIIEEETIIKKNKNEYKYEFFSSRVDLGSFPHAIWKRINKEIISEENKGLLQIGHSQGDKNLRETISNYLRFSRGVKSTADNIVVGAGSEYLIQLLINLLGRNKFYGVEEPGYYKVRKILNINGIYPKGISLDNQGISIRELESLKVQVLHITPSHQFPSGIIMPINRRMQLLSWANKDDDRYIIEDDYDSEFRFEGRPIPALQSLDSNGRVIYLGTFSKCFSPSIRIAYMVLPDELIKIYRRDFSFLACTVSRITQQALFKFIKEGYFERHLNKMRNLYKKKREFLINLINKHFSNTEIIGTNSGLHLLLKVNNGMTERELIKKAEEKKIRILGLSNSYIDSNMETSTVFLGYASLSNEEMEEAVILLKKAWNL</sequence>
<evidence type="ECO:0000313" key="8">
    <source>
        <dbReference type="Proteomes" id="UP000306888"/>
    </source>
</evidence>
<organism evidence="7 8">
    <name type="scientific">Clostridium sartagoforme</name>
    <dbReference type="NCBI Taxonomy" id="84031"/>
    <lineage>
        <taxon>Bacteria</taxon>
        <taxon>Bacillati</taxon>
        <taxon>Bacillota</taxon>
        <taxon>Clostridia</taxon>
        <taxon>Eubacteriales</taxon>
        <taxon>Clostridiaceae</taxon>
        <taxon>Clostridium</taxon>
    </lineage>
</organism>
<evidence type="ECO:0000256" key="1">
    <source>
        <dbReference type="ARBA" id="ARBA00005384"/>
    </source>
</evidence>
<keyword evidence="4" id="KW-0238">DNA-binding</keyword>
<comment type="caution">
    <text evidence="7">The sequence shown here is derived from an EMBL/GenBank/DDBJ whole genome shotgun (WGS) entry which is preliminary data.</text>
</comment>
<dbReference type="SUPFAM" id="SSF53383">
    <property type="entry name" value="PLP-dependent transferases"/>
    <property type="match status" value="1"/>
</dbReference>
<evidence type="ECO:0000256" key="2">
    <source>
        <dbReference type="ARBA" id="ARBA00022898"/>
    </source>
</evidence>
<dbReference type="InterPro" id="IPR015424">
    <property type="entry name" value="PyrdxlP-dep_Trfase"/>
</dbReference>
<feature type="domain" description="HTH gntR-type" evidence="6">
    <location>
        <begin position="14"/>
        <end position="82"/>
    </location>
</feature>
<evidence type="ECO:0000313" key="7">
    <source>
        <dbReference type="EMBL" id="TGY42832.1"/>
    </source>
</evidence>
<dbReference type="GO" id="GO:0003677">
    <property type="term" value="F:DNA binding"/>
    <property type="evidence" value="ECO:0007669"/>
    <property type="project" value="UniProtKB-KW"/>
</dbReference>
<dbReference type="Proteomes" id="UP000306888">
    <property type="component" value="Unassembled WGS sequence"/>
</dbReference>
<dbReference type="SUPFAM" id="SSF46785">
    <property type="entry name" value="Winged helix' DNA-binding domain"/>
    <property type="match status" value="1"/>
</dbReference>
<evidence type="ECO:0000256" key="4">
    <source>
        <dbReference type="ARBA" id="ARBA00023125"/>
    </source>
</evidence>
<dbReference type="CDD" id="cd07377">
    <property type="entry name" value="WHTH_GntR"/>
    <property type="match status" value="1"/>
</dbReference>
<dbReference type="PANTHER" id="PTHR46577:SF1">
    <property type="entry name" value="HTH-TYPE TRANSCRIPTIONAL REGULATORY PROTEIN GABR"/>
    <property type="match status" value="1"/>
</dbReference>
<dbReference type="Gene3D" id="1.10.10.10">
    <property type="entry name" value="Winged helix-like DNA-binding domain superfamily/Winged helix DNA-binding domain"/>
    <property type="match status" value="1"/>
</dbReference>
<dbReference type="InterPro" id="IPR036388">
    <property type="entry name" value="WH-like_DNA-bd_sf"/>
</dbReference>
<name>A0A4S2DM96_9CLOT</name>
<evidence type="ECO:0000259" key="6">
    <source>
        <dbReference type="PROSITE" id="PS50949"/>
    </source>
</evidence>
<evidence type="ECO:0000256" key="5">
    <source>
        <dbReference type="ARBA" id="ARBA00023163"/>
    </source>
</evidence>
<reference evidence="7 8" key="1">
    <citation type="submission" date="2019-04" db="EMBL/GenBank/DDBJ databases">
        <title>Microbes associate with the intestines of laboratory mice.</title>
        <authorList>
            <person name="Navarre W."/>
            <person name="Wong E."/>
            <person name="Huang K."/>
            <person name="Tropini C."/>
            <person name="Ng K."/>
            <person name="Yu B."/>
        </authorList>
    </citation>
    <scope>NUCLEOTIDE SEQUENCE [LARGE SCALE GENOMIC DNA]</scope>
    <source>
        <strain evidence="7 8">NM50_B9-20</strain>
    </source>
</reference>
<comment type="similarity">
    <text evidence="1">In the C-terminal section; belongs to the class-I pyridoxal-phosphate-dependent aminotransferase family.</text>
</comment>
<evidence type="ECO:0000256" key="3">
    <source>
        <dbReference type="ARBA" id="ARBA00023015"/>
    </source>
</evidence>
<proteinExistence type="inferred from homology"/>
<dbReference type="GO" id="GO:0030170">
    <property type="term" value="F:pyridoxal phosphate binding"/>
    <property type="evidence" value="ECO:0007669"/>
    <property type="project" value="InterPro"/>
</dbReference>
<keyword evidence="3" id="KW-0805">Transcription regulation</keyword>
<dbReference type="Gene3D" id="3.40.640.10">
    <property type="entry name" value="Type I PLP-dependent aspartate aminotransferase-like (Major domain)"/>
    <property type="match status" value="1"/>
</dbReference>